<dbReference type="AlphaFoldDB" id="A0A1F6GL13"/>
<organism evidence="1 2">
    <name type="scientific">Candidatus Lambdaproteobacteria bacterium RIFOXYD2_FULL_56_26</name>
    <dbReference type="NCBI Taxonomy" id="1817773"/>
    <lineage>
        <taxon>Bacteria</taxon>
        <taxon>Pseudomonadati</taxon>
        <taxon>Pseudomonadota</taxon>
        <taxon>Candidatus Lambdaproteobacteria</taxon>
    </lineage>
</organism>
<gene>
    <name evidence="1" type="ORF">A2557_13430</name>
</gene>
<protein>
    <submittedName>
        <fullName evidence="1">Uncharacterized protein</fullName>
    </submittedName>
</protein>
<name>A0A1F6GL13_9PROT</name>
<accession>A0A1F6GL13</accession>
<dbReference type="EMBL" id="MFNF01000068">
    <property type="protein sequence ID" value="OGG98798.1"/>
    <property type="molecule type" value="Genomic_DNA"/>
</dbReference>
<reference evidence="1 2" key="1">
    <citation type="journal article" date="2016" name="Nat. Commun.">
        <title>Thousands of microbial genomes shed light on interconnected biogeochemical processes in an aquifer system.</title>
        <authorList>
            <person name="Anantharaman K."/>
            <person name="Brown C.T."/>
            <person name="Hug L.A."/>
            <person name="Sharon I."/>
            <person name="Castelle C.J."/>
            <person name="Probst A.J."/>
            <person name="Thomas B.C."/>
            <person name="Singh A."/>
            <person name="Wilkins M.J."/>
            <person name="Karaoz U."/>
            <person name="Brodie E.L."/>
            <person name="Williams K.H."/>
            <person name="Hubbard S.S."/>
            <person name="Banfield J.F."/>
        </authorList>
    </citation>
    <scope>NUCLEOTIDE SEQUENCE [LARGE SCALE GENOMIC DNA]</scope>
</reference>
<evidence type="ECO:0000313" key="2">
    <source>
        <dbReference type="Proteomes" id="UP000177583"/>
    </source>
</evidence>
<sequence>MAFQINSPELLDRLDRETARQSDLRTSFENLVLEEHLPLEREQSYLDFVPPDVSDSWGAQHQEYLAEKVQLANTSSTPPECFLYPASPSPVTKELIKNQHLARLESLEPLHRRGGYRGSLNDLVQFFEDYLKDRNDPVKTERMMALFDSWNLELDARPVFCTFWGALQNDLEQEDWADRLRDRLGLAHYSPGILNRSIPVALFSYPLRTVLDEHSVGVLAALTPPTSLDSKISNSGFFPAPAENIGRTLNLGDNGGMQAELLHRKISFKPSFLRQVGWIKRESLRTVETARQDYLNRFGDEMKHIEDLRRRQLGQ</sequence>
<evidence type="ECO:0000313" key="1">
    <source>
        <dbReference type="EMBL" id="OGG98798.1"/>
    </source>
</evidence>
<comment type="caution">
    <text evidence="1">The sequence shown here is derived from an EMBL/GenBank/DDBJ whole genome shotgun (WGS) entry which is preliminary data.</text>
</comment>
<proteinExistence type="predicted"/>
<dbReference type="Proteomes" id="UP000177583">
    <property type="component" value="Unassembled WGS sequence"/>
</dbReference>